<dbReference type="Proteomes" id="UP001162001">
    <property type="component" value="Segment"/>
</dbReference>
<evidence type="ECO:0000313" key="1">
    <source>
        <dbReference type="EMBL" id="QKF94063.1"/>
    </source>
</evidence>
<evidence type="ECO:0000313" key="2">
    <source>
        <dbReference type="Proteomes" id="UP001162001"/>
    </source>
</evidence>
<accession>A0A7D3QUE2</accession>
<keyword evidence="2" id="KW-1185">Reference proteome</keyword>
<protein>
    <submittedName>
        <fullName evidence="1">Uncharacterized protein</fullName>
    </submittedName>
</protein>
<proteinExistence type="predicted"/>
<organism evidence="1 2">
    <name type="scientific">Fadolivirus FV1/VV64</name>
    <dbReference type="NCBI Taxonomy" id="3070911"/>
    <lineage>
        <taxon>Viruses</taxon>
        <taxon>Varidnaviria</taxon>
        <taxon>Bamfordvirae</taxon>
        <taxon>Nucleocytoviricota</taxon>
        <taxon>Megaviricetes</taxon>
        <taxon>Imitervirales</taxon>
        <taxon>Mimiviridae</taxon>
        <taxon>Klosneuvirinae</taxon>
        <taxon>Fadolivirus</taxon>
        <taxon>Fadolivirus algeromassiliense</taxon>
    </lineage>
</organism>
<name>A0A7D3QUE2_9VIRU</name>
<dbReference type="EMBL" id="MT418680">
    <property type="protein sequence ID" value="QKF94063.1"/>
    <property type="molecule type" value="Genomic_DNA"/>
</dbReference>
<sequence>MSKLIVTKQTNTQKCTCGKCGKCKLDVTEQGKPFCEKPHKPYKPHKPSCDPCESSDSSETCNTTCNTNHNECESECKTPCCEKIGVILQDLGDGTISNTVTMLKKASLKWPVKAVEFRFLDAADGGDENSINNAVGLVESYVLELKLKGFKRFILPSQSTTLAPYLLGTAAGLGNVPFHIRHSDVIAAVYNPGTPVVDQIPNVWRFVDTYTDGDGALTLSCISSYFQGDGTMLILYEDNDVVSDFYRQLYEDVAAALSKTYQSIAIPFNGTNFDFTTPNVLTAINTLAAGSIIIHIPNGGHEAQWGTDGTVAGIFISSNGNGPLTHWGGNYAPATVSVPVDIVLGCVSSQTPGASCDAVELGFSSNWDDYLASKGLWLVGTGYFQAFAWLATCGKYCGDDNRLKFSRGGTLIGMFILDSLVKANTTVTTISQIRINPRWIDEDDDLSSF</sequence>
<gene>
    <name evidence="1" type="ORF">Fadolivirus_1_605</name>
</gene>
<reference evidence="1 2" key="1">
    <citation type="submission" date="2020-04" db="EMBL/GenBank/DDBJ databases">
        <title>Advantages and limits of metagenomic assembly and binning of a giant virus.</title>
        <authorList>
            <person name="Schulz F."/>
            <person name="Andreani J."/>
            <person name="Francis R."/>
            <person name="Boudjemaa H."/>
            <person name="Bou Khalil J.Y."/>
            <person name="Lee J."/>
            <person name="La Scola B."/>
            <person name="Woyke T."/>
        </authorList>
    </citation>
    <scope>NUCLEOTIDE SEQUENCE [LARGE SCALE GENOMIC DNA]</scope>
    <source>
        <strain evidence="1 2">FV1/VV64</strain>
    </source>
</reference>